<dbReference type="Proteomes" id="UP000193067">
    <property type="component" value="Unassembled WGS sequence"/>
</dbReference>
<feature type="region of interest" description="Disordered" evidence="6">
    <location>
        <begin position="82"/>
        <end position="142"/>
    </location>
</feature>
<evidence type="ECO:0000313" key="9">
    <source>
        <dbReference type="Proteomes" id="UP000193067"/>
    </source>
</evidence>
<keyword evidence="9" id="KW-1185">Reference proteome</keyword>
<feature type="domain" description="PARP-type" evidence="7">
    <location>
        <begin position="12"/>
        <end position="102"/>
    </location>
</feature>
<dbReference type="GO" id="GO:0008270">
    <property type="term" value="F:zinc ion binding"/>
    <property type="evidence" value="ECO:0007669"/>
    <property type="project" value="UniProtKB-KW"/>
</dbReference>
<dbReference type="GO" id="GO:0005634">
    <property type="term" value="C:nucleus"/>
    <property type="evidence" value="ECO:0007669"/>
    <property type="project" value="UniProtKB-SubCell"/>
</dbReference>
<dbReference type="InterPro" id="IPR001510">
    <property type="entry name" value="Znf_PARP"/>
</dbReference>
<dbReference type="EMBL" id="KZ084104">
    <property type="protein sequence ID" value="OSD02708.1"/>
    <property type="molecule type" value="Genomic_DNA"/>
</dbReference>
<name>A0A1Y2INL4_TRAC3</name>
<dbReference type="SUPFAM" id="SSF57716">
    <property type="entry name" value="Glucocorticoid receptor-like (DNA-binding domain)"/>
    <property type="match status" value="2"/>
</dbReference>
<keyword evidence="3" id="KW-0863">Zinc-finger</keyword>
<organism evidence="8 9">
    <name type="scientific">Trametes coccinea (strain BRFM310)</name>
    <name type="common">Pycnoporus coccineus</name>
    <dbReference type="NCBI Taxonomy" id="1353009"/>
    <lineage>
        <taxon>Eukaryota</taxon>
        <taxon>Fungi</taxon>
        <taxon>Dikarya</taxon>
        <taxon>Basidiomycota</taxon>
        <taxon>Agaricomycotina</taxon>
        <taxon>Agaricomycetes</taxon>
        <taxon>Polyporales</taxon>
        <taxon>Polyporaceae</taxon>
        <taxon>Trametes</taxon>
    </lineage>
</organism>
<feature type="compositionally biased region" description="Low complexity" evidence="6">
    <location>
        <begin position="378"/>
        <end position="405"/>
    </location>
</feature>
<comment type="subcellular location">
    <subcellularLocation>
        <location evidence="1">Nucleus</location>
    </subcellularLocation>
</comment>
<evidence type="ECO:0000256" key="3">
    <source>
        <dbReference type="ARBA" id="ARBA00022771"/>
    </source>
</evidence>
<evidence type="ECO:0000256" key="6">
    <source>
        <dbReference type="SAM" id="MobiDB-lite"/>
    </source>
</evidence>
<sequence length="425" mass="46937">MSEDEGGKKSGYRLEYAKQARAKCTGPKPCKGTKIEKGELRFGSLVDFRGNTSFQWRHWGCVTPKIINNMKDKLGEVEELDGFEELEEEDQERVKKAWEEGHVAPEDVPETARKPEGEEGDDEEKPKKKAGKKKDEDDGGKGVFKFEYASSARSKCKDCGEGIGKDFFRIGSEVDFRGNKSFAWRHWGCVDEKLITKLKASYDEPSQIEGWDELKDGEKEKVQRAWEEGQIPDDDKGAGEAIDTGKKKPAARKKKDQDAGDDDEEKPAKKARAPRKKKDEEMDVDGDEDEKPKKGRGAAKKDAPAAKGKAAAGKKAAAKKKQDASESGEDFGDELAAVDDEQIDEEDEEEPEEAPKKRKRAPASKDAGSKPPSKRAKPASSAKPASKAKPASSAKPNSKAKPASSRGKKKVEEPIEEEDDEDNYD</sequence>
<dbReference type="SMART" id="SM01336">
    <property type="entry name" value="zf-PARP"/>
    <property type="match status" value="2"/>
</dbReference>
<dbReference type="Gene3D" id="3.30.1740.10">
    <property type="entry name" value="Zinc finger, PARP-type"/>
    <property type="match status" value="2"/>
</dbReference>
<dbReference type="AlphaFoldDB" id="A0A1Y2INL4"/>
<evidence type="ECO:0000256" key="1">
    <source>
        <dbReference type="ARBA" id="ARBA00004123"/>
    </source>
</evidence>
<evidence type="ECO:0000313" key="8">
    <source>
        <dbReference type="EMBL" id="OSD02708.1"/>
    </source>
</evidence>
<reference evidence="8 9" key="1">
    <citation type="journal article" date="2015" name="Biotechnol. Biofuels">
        <title>Enhanced degradation of softwood versus hardwood by the white-rot fungus Pycnoporus coccineus.</title>
        <authorList>
            <person name="Couturier M."/>
            <person name="Navarro D."/>
            <person name="Chevret D."/>
            <person name="Henrissat B."/>
            <person name="Piumi F."/>
            <person name="Ruiz-Duenas F.J."/>
            <person name="Martinez A.T."/>
            <person name="Grigoriev I.V."/>
            <person name="Riley R."/>
            <person name="Lipzen A."/>
            <person name="Berrin J.G."/>
            <person name="Master E.R."/>
            <person name="Rosso M.N."/>
        </authorList>
    </citation>
    <scope>NUCLEOTIDE SEQUENCE [LARGE SCALE GENOMIC DNA]</scope>
    <source>
        <strain evidence="8 9">BRFM310</strain>
    </source>
</reference>
<feature type="compositionally biased region" description="Acidic residues" evidence="6">
    <location>
        <begin position="414"/>
        <end position="425"/>
    </location>
</feature>
<dbReference type="OrthoDB" id="429950at2759"/>
<dbReference type="Pfam" id="PF00645">
    <property type="entry name" value="zf-PARP"/>
    <property type="match status" value="2"/>
</dbReference>
<feature type="compositionally biased region" description="Basic and acidic residues" evidence="6">
    <location>
        <begin position="212"/>
        <end position="246"/>
    </location>
</feature>
<feature type="compositionally biased region" description="Basic and acidic residues" evidence="6">
    <location>
        <begin position="92"/>
        <end position="117"/>
    </location>
</feature>
<feature type="compositionally biased region" description="Acidic residues" evidence="6">
    <location>
        <begin position="82"/>
        <end position="91"/>
    </location>
</feature>
<dbReference type="GO" id="GO:0003677">
    <property type="term" value="F:DNA binding"/>
    <property type="evidence" value="ECO:0007669"/>
    <property type="project" value="InterPro"/>
</dbReference>
<evidence type="ECO:0000256" key="4">
    <source>
        <dbReference type="ARBA" id="ARBA00022833"/>
    </source>
</evidence>
<feature type="region of interest" description="Disordered" evidence="6">
    <location>
        <begin position="199"/>
        <end position="425"/>
    </location>
</feature>
<keyword evidence="4" id="KW-0862">Zinc</keyword>
<feature type="compositionally biased region" description="Low complexity" evidence="6">
    <location>
        <begin position="305"/>
        <end position="315"/>
    </location>
</feature>
<gene>
    <name evidence="8" type="ORF">PYCCODRAFT_1435357</name>
</gene>
<keyword evidence="5" id="KW-0539">Nucleus</keyword>
<dbReference type="InterPro" id="IPR036957">
    <property type="entry name" value="Znf_PARP_sf"/>
</dbReference>
<feature type="compositionally biased region" description="Acidic residues" evidence="6">
    <location>
        <begin position="326"/>
        <end position="352"/>
    </location>
</feature>
<dbReference type="PROSITE" id="PS50064">
    <property type="entry name" value="ZF_PARP_2"/>
    <property type="match status" value="2"/>
</dbReference>
<evidence type="ECO:0000259" key="7">
    <source>
        <dbReference type="PROSITE" id="PS50064"/>
    </source>
</evidence>
<evidence type="ECO:0000256" key="5">
    <source>
        <dbReference type="ARBA" id="ARBA00023242"/>
    </source>
</evidence>
<proteinExistence type="predicted"/>
<feature type="domain" description="PARP-type" evidence="7">
    <location>
        <begin position="144"/>
        <end position="230"/>
    </location>
</feature>
<keyword evidence="2" id="KW-0479">Metal-binding</keyword>
<dbReference type="STRING" id="1353009.A0A1Y2INL4"/>
<accession>A0A1Y2INL4</accession>
<evidence type="ECO:0000256" key="2">
    <source>
        <dbReference type="ARBA" id="ARBA00022723"/>
    </source>
</evidence>
<protein>
    <submittedName>
        <fullName evidence="8">Zf-PARP-domain-containing protein</fullName>
    </submittedName>
</protein>